<dbReference type="SUPFAM" id="SSF53850">
    <property type="entry name" value="Periplasmic binding protein-like II"/>
    <property type="match status" value="1"/>
</dbReference>
<dbReference type="PANTHER" id="PTHR42928">
    <property type="entry name" value="TRICARBOXYLATE-BINDING PROTEIN"/>
    <property type="match status" value="1"/>
</dbReference>
<keyword evidence="3" id="KW-0675">Receptor</keyword>
<accession>A0A4P6X3A5</accession>
<keyword evidence="4" id="KW-1185">Reference proteome</keyword>
<dbReference type="EMBL" id="CP037867">
    <property type="protein sequence ID" value="QBM29335.1"/>
    <property type="molecule type" value="Genomic_DNA"/>
</dbReference>
<proteinExistence type="inferred from homology"/>
<gene>
    <name evidence="3" type="ORF">HPF_16705</name>
</gene>
<dbReference type="InterPro" id="IPR042100">
    <property type="entry name" value="Bug_dom1"/>
</dbReference>
<dbReference type="CDD" id="cd13578">
    <property type="entry name" value="PBP2_Bug27"/>
    <property type="match status" value="1"/>
</dbReference>
<evidence type="ECO:0000313" key="3">
    <source>
        <dbReference type="EMBL" id="QBM29335.1"/>
    </source>
</evidence>
<keyword evidence="2" id="KW-0732">Signal</keyword>
<organism evidence="3 4">
    <name type="scientific">Hydrogenophaga pseudoflava</name>
    <name type="common">Pseudomonas carboxydoflava</name>
    <dbReference type="NCBI Taxonomy" id="47421"/>
    <lineage>
        <taxon>Bacteria</taxon>
        <taxon>Pseudomonadati</taxon>
        <taxon>Pseudomonadota</taxon>
        <taxon>Betaproteobacteria</taxon>
        <taxon>Burkholderiales</taxon>
        <taxon>Comamonadaceae</taxon>
        <taxon>Hydrogenophaga</taxon>
    </lineage>
</organism>
<comment type="similarity">
    <text evidence="1">Belongs to the UPF0065 (bug) family.</text>
</comment>
<dbReference type="Proteomes" id="UP000293912">
    <property type="component" value="Chromosome"/>
</dbReference>
<dbReference type="PANTHER" id="PTHR42928:SF5">
    <property type="entry name" value="BLR1237 PROTEIN"/>
    <property type="match status" value="1"/>
</dbReference>
<name>A0A4P6X3A5_HYDPS</name>
<dbReference type="Gene3D" id="3.40.190.150">
    <property type="entry name" value="Bordetella uptake gene, domain 1"/>
    <property type="match status" value="1"/>
</dbReference>
<reference evidence="3 4" key="1">
    <citation type="submission" date="2019-03" db="EMBL/GenBank/DDBJ databases">
        <authorList>
            <person name="Sebastian G."/>
            <person name="Baumann P."/>
            <person name="Ruckert C."/>
            <person name="Kalinowski J."/>
            <person name="Nebel B."/>
            <person name="Takors R."/>
            <person name="Blombach B."/>
        </authorList>
    </citation>
    <scope>NUCLEOTIDE SEQUENCE [LARGE SCALE GENOMIC DNA]</scope>
    <source>
        <strain evidence="3 4">DSM 1084</strain>
    </source>
</reference>
<evidence type="ECO:0000256" key="2">
    <source>
        <dbReference type="SAM" id="SignalP"/>
    </source>
</evidence>
<dbReference type="PIRSF" id="PIRSF017082">
    <property type="entry name" value="YflP"/>
    <property type="match status" value="1"/>
</dbReference>
<protein>
    <submittedName>
        <fullName evidence="3">Tripartite tricarboxylate transporter family receptor</fullName>
    </submittedName>
</protein>
<dbReference type="InterPro" id="IPR005064">
    <property type="entry name" value="BUG"/>
</dbReference>
<sequence precursor="true">MHRRSLLALATLPLAAAMPSVHAQTAVSDWPNRPIRLIVPAPAGGAYDLTARPLAQELSTLLKQPVVVDNRPGAGNIVGTSAGARAAPDGYTVTMTGMLNTIAQSLYPNVGFDIVNDFAHVTVLGEGAQWLVVRPDLGVNTVAELVERAKREPGKLNYATSGAGSTGHLIMELFQRATGTSLTHVPYKGGAPALQDVLSGVVPITVLPLAGAEPHVRSGKLKVLASSGAQRAPQHPQVPTFAELGHKALTVSSWVGLSFPKGTPPEIVRKLHAATVSAMAAPAVNAQLEKLGIDPATSTPEAHTQQVRSDTERWGQLVRSLNLKAE</sequence>
<dbReference type="Gene3D" id="3.40.190.10">
    <property type="entry name" value="Periplasmic binding protein-like II"/>
    <property type="match status" value="1"/>
</dbReference>
<evidence type="ECO:0000313" key="4">
    <source>
        <dbReference type="Proteomes" id="UP000293912"/>
    </source>
</evidence>
<dbReference type="Pfam" id="PF03401">
    <property type="entry name" value="TctC"/>
    <property type="match status" value="1"/>
</dbReference>
<feature type="signal peptide" evidence="2">
    <location>
        <begin position="1"/>
        <end position="23"/>
    </location>
</feature>
<dbReference type="RefSeq" id="WP_133157261.1">
    <property type="nucleotide sequence ID" value="NZ_CP037867.1"/>
</dbReference>
<evidence type="ECO:0000256" key="1">
    <source>
        <dbReference type="ARBA" id="ARBA00006987"/>
    </source>
</evidence>
<dbReference type="KEGG" id="hpse:HPF_16705"/>
<dbReference type="AlphaFoldDB" id="A0A4P6X3A5"/>
<feature type="chain" id="PRO_5020342472" evidence="2">
    <location>
        <begin position="24"/>
        <end position="326"/>
    </location>
</feature>